<reference evidence="5 6" key="1">
    <citation type="submission" date="2016-11" db="EMBL/GenBank/DDBJ databases">
        <authorList>
            <person name="Jaros S."/>
            <person name="Januszkiewicz K."/>
            <person name="Wedrychowicz H."/>
        </authorList>
    </citation>
    <scope>NUCLEOTIDE SEQUENCE [LARGE SCALE GENOMIC DNA]</scope>
    <source>
        <strain evidence="5 6">DSM 8605</strain>
    </source>
</reference>
<evidence type="ECO:0000313" key="5">
    <source>
        <dbReference type="EMBL" id="SHH92929.1"/>
    </source>
</evidence>
<dbReference type="AlphaFoldDB" id="A0A1M5WZ83"/>
<dbReference type="InterPro" id="IPR003593">
    <property type="entry name" value="AAA+_ATPase"/>
</dbReference>
<feature type="domain" description="ABC transporter" evidence="4">
    <location>
        <begin position="4"/>
        <end position="208"/>
    </location>
</feature>
<dbReference type="PANTHER" id="PTHR42788:SF21">
    <property type="entry name" value="ABC TRANSPORTER ATP-BINDING PROTEIN"/>
    <property type="match status" value="1"/>
</dbReference>
<name>A0A1M5WZ83_9CLOT</name>
<evidence type="ECO:0000256" key="3">
    <source>
        <dbReference type="ARBA" id="ARBA00022840"/>
    </source>
</evidence>
<dbReference type="Pfam" id="PF00005">
    <property type="entry name" value="ABC_tran"/>
    <property type="match status" value="1"/>
</dbReference>
<dbReference type="PANTHER" id="PTHR42788">
    <property type="entry name" value="TAURINE IMPORT ATP-BINDING PROTEIN-RELATED"/>
    <property type="match status" value="1"/>
</dbReference>
<evidence type="ECO:0000256" key="1">
    <source>
        <dbReference type="ARBA" id="ARBA00022448"/>
    </source>
</evidence>
<evidence type="ECO:0000313" key="6">
    <source>
        <dbReference type="Proteomes" id="UP000184447"/>
    </source>
</evidence>
<gene>
    <name evidence="5" type="ORF">SAMN02745207_03221</name>
</gene>
<dbReference type="PROSITE" id="PS00211">
    <property type="entry name" value="ABC_TRANSPORTER_1"/>
    <property type="match status" value="1"/>
</dbReference>
<dbReference type="SMART" id="SM00382">
    <property type="entry name" value="AAA"/>
    <property type="match status" value="1"/>
</dbReference>
<dbReference type="STRING" id="1121316.SAMN02745207_03221"/>
<accession>A0A1M5WZ83</accession>
<dbReference type="SUPFAM" id="SSF52540">
    <property type="entry name" value="P-loop containing nucleoside triphosphate hydrolases"/>
    <property type="match status" value="1"/>
</dbReference>
<dbReference type="CDD" id="cd03293">
    <property type="entry name" value="ABC_NrtD_SsuB_transporters"/>
    <property type="match status" value="1"/>
</dbReference>
<dbReference type="GO" id="GO:0005524">
    <property type="term" value="F:ATP binding"/>
    <property type="evidence" value="ECO:0007669"/>
    <property type="project" value="UniProtKB-KW"/>
</dbReference>
<dbReference type="InterPro" id="IPR017871">
    <property type="entry name" value="ABC_transporter-like_CS"/>
</dbReference>
<dbReference type="InterPro" id="IPR050166">
    <property type="entry name" value="ABC_transporter_ATP-bind"/>
</dbReference>
<organism evidence="5 6">
    <name type="scientific">Clostridium grantii DSM 8605</name>
    <dbReference type="NCBI Taxonomy" id="1121316"/>
    <lineage>
        <taxon>Bacteria</taxon>
        <taxon>Bacillati</taxon>
        <taxon>Bacillota</taxon>
        <taxon>Clostridia</taxon>
        <taxon>Eubacteriales</taxon>
        <taxon>Clostridiaceae</taxon>
        <taxon>Clostridium</taxon>
    </lineage>
</organism>
<evidence type="ECO:0000256" key="2">
    <source>
        <dbReference type="ARBA" id="ARBA00022741"/>
    </source>
</evidence>
<dbReference type="InterPro" id="IPR027417">
    <property type="entry name" value="P-loop_NTPase"/>
</dbReference>
<keyword evidence="1" id="KW-0813">Transport</keyword>
<keyword evidence="3 5" id="KW-0067">ATP-binding</keyword>
<dbReference type="InterPro" id="IPR003439">
    <property type="entry name" value="ABC_transporter-like_ATP-bd"/>
</dbReference>
<sequence length="210" mass="23979">MRELEISHIYMNYHTITDETEALKDITFSVNKGDFISIVGPSGCGKSTLLNIIAGLISPSSGNVSINYNNDKETSVAMGYMFQKDHLFEWLSVWNNVLLGLKIKNKITDINKNNVEKLLKNYNLWEFRNHVPSQLSGGMRQRVALIRTLALNPQVLILDEPFSALDYQSRLKASDEIYKIIKRENKTALMVTHDISEAISNIRLLISIYW</sequence>
<dbReference type="PROSITE" id="PS50893">
    <property type="entry name" value="ABC_TRANSPORTER_2"/>
    <property type="match status" value="1"/>
</dbReference>
<dbReference type="GO" id="GO:0016887">
    <property type="term" value="F:ATP hydrolysis activity"/>
    <property type="evidence" value="ECO:0007669"/>
    <property type="project" value="InterPro"/>
</dbReference>
<dbReference type="EMBL" id="FQXM01000022">
    <property type="protein sequence ID" value="SHH92929.1"/>
    <property type="molecule type" value="Genomic_DNA"/>
</dbReference>
<protein>
    <submittedName>
        <fullName evidence="5">NitT/TauT family transport system ATP-binding protein</fullName>
    </submittedName>
</protein>
<dbReference type="OrthoDB" id="9801958at2"/>
<evidence type="ECO:0000259" key="4">
    <source>
        <dbReference type="PROSITE" id="PS50893"/>
    </source>
</evidence>
<dbReference type="Proteomes" id="UP000184447">
    <property type="component" value="Unassembled WGS sequence"/>
</dbReference>
<proteinExistence type="predicted"/>
<dbReference type="Gene3D" id="3.40.50.300">
    <property type="entry name" value="P-loop containing nucleotide triphosphate hydrolases"/>
    <property type="match status" value="1"/>
</dbReference>
<keyword evidence="2" id="KW-0547">Nucleotide-binding</keyword>
<keyword evidence="6" id="KW-1185">Reference proteome</keyword>